<dbReference type="Pfam" id="PF07063">
    <property type="entry name" value="HGLS"/>
    <property type="match status" value="1"/>
</dbReference>
<gene>
    <name evidence="9" type="ORF">GCM10022421_09880</name>
</gene>
<sequence>MAHDSFLPADDIRTLFSESMSRMYQQEVPQYGTLMQLVAEVNEQVLAAEPALQHQLRETGELDRLSLERHGAIRVGRAAELNMLRRIFAIMGMHPVSYYDLSEAGVPVHSTAFRPTDDASLRRNPFRIFTSLLRLELIEDDALRARAAEILDGRDIFTAKARVLVAQAEAQGGLTEEQAQHFVAEVLETFRWHQHATVDLASYQALQDAHRLIADVVCFRGPHINHLTPRTLDIDTVQQQMPAVGITPKAVIEGPPRRRCPILLRQTSFTALEEPVRFAGEQAGTHTARFGEIEQRGMALTPKGRALYDELLNRSRQTPAEADNEAHQRRLAEVFADFPDDEDSLRTLKLGYFRYGLTEAGRRQAEREESASGDIDTLIEAGLIKATPIIYEDFLPVSAAGIFQSNLGGVQHQAYVQNANQAAFEQALGCPVQDEFALYAALQDDSIRQVRQVLDA</sequence>
<comment type="similarity">
    <text evidence="5">Belongs to the 2-oxoadipate dioxygenase/decarboxylase family.</text>
</comment>
<keyword evidence="3" id="KW-0560">Oxidoreductase</keyword>
<keyword evidence="2" id="KW-0223">Dioxygenase</keyword>
<dbReference type="InterPro" id="IPR009770">
    <property type="entry name" value="HGLS"/>
</dbReference>
<comment type="caution">
    <text evidence="9">The sequence shown here is derived from an EMBL/GenBank/DDBJ whole genome shotgun (WGS) entry which is preliminary data.</text>
</comment>
<evidence type="ECO:0000256" key="7">
    <source>
        <dbReference type="ARBA" id="ARBA00035034"/>
    </source>
</evidence>
<dbReference type="CDD" id="cd16348">
    <property type="entry name" value="VOC_YdcJ_like"/>
    <property type="match status" value="1"/>
</dbReference>
<name>A0ABP7DIW4_9GAMM</name>
<evidence type="ECO:0000256" key="4">
    <source>
        <dbReference type="ARBA" id="ARBA00023004"/>
    </source>
</evidence>
<dbReference type="PANTHER" id="PTHR39479">
    <property type="match status" value="1"/>
</dbReference>
<keyword evidence="4" id="KW-0408">Iron</keyword>
<proteinExistence type="inferred from homology"/>
<evidence type="ECO:0000256" key="1">
    <source>
        <dbReference type="ARBA" id="ARBA00001954"/>
    </source>
</evidence>
<comment type="cofactor">
    <cofactor evidence="1">
        <name>Fe(2+)</name>
        <dbReference type="ChEBI" id="CHEBI:29033"/>
    </cofactor>
</comment>
<dbReference type="EC" id="1.13.11.93" evidence="6"/>
<dbReference type="Gene3D" id="3.10.180.80">
    <property type="entry name" value="Uncharacterised protein PF07063, DUF1338"/>
    <property type="match status" value="1"/>
</dbReference>
<evidence type="ECO:0000256" key="2">
    <source>
        <dbReference type="ARBA" id="ARBA00022964"/>
    </source>
</evidence>
<protein>
    <recommendedName>
        <fullName evidence="7">2-oxoadipate dioxygenase/decarboxylase</fullName>
        <ecNumber evidence="6">1.13.11.93</ecNumber>
    </recommendedName>
    <alternativeName>
        <fullName evidence="8">2-hydroxyglutarate synthase</fullName>
    </alternativeName>
</protein>
<organism evidence="9 10">
    <name type="scientific">Oceanisphaera sediminis</name>
    <dbReference type="NCBI Taxonomy" id="981381"/>
    <lineage>
        <taxon>Bacteria</taxon>
        <taxon>Pseudomonadati</taxon>
        <taxon>Pseudomonadota</taxon>
        <taxon>Gammaproteobacteria</taxon>
        <taxon>Aeromonadales</taxon>
        <taxon>Aeromonadaceae</taxon>
        <taxon>Oceanisphaera</taxon>
    </lineage>
</organism>
<dbReference type="SMART" id="SM01150">
    <property type="entry name" value="DUF1338"/>
    <property type="match status" value="1"/>
</dbReference>
<evidence type="ECO:0000256" key="6">
    <source>
        <dbReference type="ARBA" id="ARBA00035023"/>
    </source>
</evidence>
<evidence type="ECO:0000256" key="8">
    <source>
        <dbReference type="ARBA" id="ARBA00035045"/>
    </source>
</evidence>
<reference evidence="10" key="1">
    <citation type="journal article" date="2019" name="Int. J. Syst. Evol. Microbiol.">
        <title>The Global Catalogue of Microorganisms (GCM) 10K type strain sequencing project: providing services to taxonomists for standard genome sequencing and annotation.</title>
        <authorList>
            <consortium name="The Broad Institute Genomics Platform"/>
            <consortium name="The Broad Institute Genome Sequencing Center for Infectious Disease"/>
            <person name="Wu L."/>
            <person name="Ma J."/>
        </authorList>
    </citation>
    <scope>NUCLEOTIDE SEQUENCE [LARGE SCALE GENOMIC DNA]</scope>
    <source>
        <strain evidence="10">JCM 17329</strain>
    </source>
</reference>
<dbReference type="PANTHER" id="PTHR39479:SF2">
    <property type="entry name" value="2-OXOADIPATE DIOXYGENASE_DECARBOXYLASE"/>
    <property type="match status" value="1"/>
</dbReference>
<evidence type="ECO:0000313" key="10">
    <source>
        <dbReference type="Proteomes" id="UP001501479"/>
    </source>
</evidence>
<dbReference type="EMBL" id="BAABDS010000010">
    <property type="protein sequence ID" value="GAA3704995.1"/>
    <property type="molecule type" value="Genomic_DNA"/>
</dbReference>
<dbReference type="RefSeq" id="WP_344962961.1">
    <property type="nucleotide sequence ID" value="NZ_BAABDS010000010.1"/>
</dbReference>
<evidence type="ECO:0000256" key="3">
    <source>
        <dbReference type="ARBA" id="ARBA00023002"/>
    </source>
</evidence>
<dbReference type="Proteomes" id="UP001501479">
    <property type="component" value="Unassembled WGS sequence"/>
</dbReference>
<dbReference type="InterPro" id="IPR047869">
    <property type="entry name" value="YdcJ_bac-like"/>
</dbReference>
<evidence type="ECO:0000313" key="9">
    <source>
        <dbReference type="EMBL" id="GAA3704995.1"/>
    </source>
</evidence>
<accession>A0ABP7DIW4</accession>
<evidence type="ECO:0000256" key="5">
    <source>
        <dbReference type="ARBA" id="ARBA00035013"/>
    </source>
</evidence>
<keyword evidence="10" id="KW-1185">Reference proteome</keyword>